<dbReference type="AlphaFoldDB" id="A0AAN4W2G1"/>
<accession>A0AAN4W2G1</accession>
<keyword evidence="2" id="KW-1185">Reference proteome</keyword>
<reference evidence="1 2" key="1">
    <citation type="submission" date="2021-12" db="EMBL/GenBank/DDBJ databases">
        <title>Genome sequencing of bacteria with rrn-lacking chromosome and rrn-plasmid.</title>
        <authorList>
            <person name="Anda M."/>
            <person name="Iwasaki W."/>
        </authorList>
    </citation>
    <scope>NUCLEOTIDE SEQUENCE [LARGE SCALE GENOMIC DNA]</scope>
    <source>
        <strain evidence="1 2">NBRC 15940</strain>
    </source>
</reference>
<dbReference type="EMBL" id="BQKE01000003">
    <property type="protein sequence ID" value="GJM63466.1"/>
    <property type="molecule type" value="Genomic_DNA"/>
</dbReference>
<evidence type="ECO:0000313" key="2">
    <source>
        <dbReference type="Proteomes" id="UP001310022"/>
    </source>
</evidence>
<dbReference type="Proteomes" id="UP001310022">
    <property type="component" value="Unassembled WGS sequence"/>
</dbReference>
<comment type="caution">
    <text evidence="1">The sequence shown here is derived from an EMBL/GenBank/DDBJ whole genome shotgun (WGS) entry which is preliminary data.</text>
</comment>
<name>A0AAN4W2G1_9BACT</name>
<sequence length="69" mass="7871">MFKIVLKAQHSAGKMKEYSPISFFQRSEGMRRMQACAYLDYSTISKTLKTILIHSLLGKFTPFGGEFFG</sequence>
<organism evidence="1 2">
    <name type="scientific">Persicobacter diffluens</name>
    <dbReference type="NCBI Taxonomy" id="981"/>
    <lineage>
        <taxon>Bacteria</taxon>
        <taxon>Pseudomonadati</taxon>
        <taxon>Bacteroidota</taxon>
        <taxon>Cytophagia</taxon>
        <taxon>Cytophagales</taxon>
        <taxon>Persicobacteraceae</taxon>
        <taxon>Persicobacter</taxon>
    </lineage>
</organism>
<proteinExistence type="predicted"/>
<evidence type="ECO:0000313" key="1">
    <source>
        <dbReference type="EMBL" id="GJM63466.1"/>
    </source>
</evidence>
<gene>
    <name evidence="1" type="ORF">PEDI_40180</name>
</gene>
<protein>
    <submittedName>
        <fullName evidence="1">Uncharacterized protein</fullName>
    </submittedName>
</protein>